<dbReference type="InterPro" id="IPR013611">
    <property type="entry name" value="Transp-assoc_OB_typ2"/>
</dbReference>
<dbReference type="PANTHER" id="PTHR43875:SF15">
    <property type="entry name" value="TREHALOSE IMPORT ATP-BINDING PROTEIN SUGC"/>
    <property type="match status" value="1"/>
</dbReference>
<protein>
    <submittedName>
        <fullName evidence="7">Strongly similar to maltose transport system ATP-binding protein</fullName>
    </submittedName>
</protein>
<evidence type="ECO:0000256" key="5">
    <source>
        <dbReference type="ARBA" id="ARBA00022967"/>
    </source>
</evidence>
<dbReference type="Pfam" id="PF08402">
    <property type="entry name" value="TOBE_2"/>
    <property type="match status" value="1"/>
</dbReference>
<keyword evidence="5" id="KW-1278">Translocase</keyword>
<dbReference type="Proteomes" id="UP000221734">
    <property type="component" value="Chromosome Kuenenia_stuttgartiensis_MBR1"/>
</dbReference>
<dbReference type="GO" id="GO:0016887">
    <property type="term" value="F:ATP hydrolysis activity"/>
    <property type="evidence" value="ECO:0007669"/>
    <property type="project" value="InterPro"/>
</dbReference>
<dbReference type="GO" id="GO:0008643">
    <property type="term" value="P:carbohydrate transport"/>
    <property type="evidence" value="ECO:0007669"/>
    <property type="project" value="InterPro"/>
</dbReference>
<dbReference type="SUPFAM" id="SSF50331">
    <property type="entry name" value="MOP-like"/>
    <property type="match status" value="1"/>
</dbReference>
<dbReference type="EMBL" id="LT934425">
    <property type="protein sequence ID" value="SOH04357.1"/>
    <property type="molecule type" value="Genomic_DNA"/>
</dbReference>
<dbReference type="InterPro" id="IPR003439">
    <property type="entry name" value="ABC_transporter-like_ATP-bd"/>
</dbReference>
<evidence type="ECO:0000313" key="7">
    <source>
        <dbReference type="EMBL" id="SOH04357.1"/>
    </source>
</evidence>
<evidence type="ECO:0000256" key="1">
    <source>
        <dbReference type="ARBA" id="ARBA00022448"/>
    </source>
</evidence>
<dbReference type="InterPro" id="IPR015855">
    <property type="entry name" value="ABC_transpr_MalK-like"/>
</dbReference>
<keyword evidence="8" id="KW-1185">Reference proteome</keyword>
<dbReference type="GO" id="GO:0005524">
    <property type="term" value="F:ATP binding"/>
    <property type="evidence" value="ECO:0007669"/>
    <property type="project" value="UniProtKB-KW"/>
</dbReference>
<dbReference type="GO" id="GO:0055052">
    <property type="term" value="C:ATP-binding cassette (ABC) transporter complex, substrate-binding subunit-containing"/>
    <property type="evidence" value="ECO:0007669"/>
    <property type="project" value="TreeGrafter"/>
</dbReference>
<dbReference type="Pfam" id="PF00005">
    <property type="entry name" value="ABC_tran"/>
    <property type="match status" value="1"/>
</dbReference>
<accession>A0A2C9CHX3</accession>
<proteinExistence type="predicted"/>
<dbReference type="CDD" id="cd03301">
    <property type="entry name" value="ABC_MalK_N"/>
    <property type="match status" value="1"/>
</dbReference>
<dbReference type="FunFam" id="3.40.50.300:FF:000042">
    <property type="entry name" value="Maltose/maltodextrin ABC transporter, ATP-binding protein"/>
    <property type="match status" value="1"/>
</dbReference>
<name>A0A2C9CHX3_KUEST</name>
<dbReference type="KEGG" id="kst:KSMBR1_1858"/>
<dbReference type="Gene3D" id="2.40.50.100">
    <property type="match status" value="1"/>
</dbReference>
<dbReference type="GO" id="GO:0140359">
    <property type="term" value="F:ABC-type transporter activity"/>
    <property type="evidence" value="ECO:0007669"/>
    <property type="project" value="InterPro"/>
</dbReference>
<reference evidence="8" key="1">
    <citation type="submission" date="2017-10" db="EMBL/GenBank/DDBJ databases">
        <authorList>
            <person name="Frank J."/>
        </authorList>
    </citation>
    <scope>NUCLEOTIDE SEQUENCE [LARGE SCALE GENOMIC DNA]</scope>
</reference>
<dbReference type="AlphaFoldDB" id="A0A2C9CHX3"/>
<evidence type="ECO:0000256" key="4">
    <source>
        <dbReference type="ARBA" id="ARBA00022840"/>
    </source>
</evidence>
<evidence type="ECO:0000256" key="2">
    <source>
        <dbReference type="ARBA" id="ARBA00022475"/>
    </source>
</evidence>
<gene>
    <name evidence="7" type="primary">malK</name>
    <name evidence="7" type="ORF">KSMBR1_1858</name>
</gene>
<dbReference type="InterPro" id="IPR003593">
    <property type="entry name" value="AAA+_ATPase"/>
</dbReference>
<organism evidence="7 8">
    <name type="scientific">Kuenenia stuttgartiensis</name>
    <dbReference type="NCBI Taxonomy" id="174633"/>
    <lineage>
        <taxon>Bacteria</taxon>
        <taxon>Pseudomonadati</taxon>
        <taxon>Planctomycetota</taxon>
        <taxon>Candidatus Brocadiia</taxon>
        <taxon>Candidatus Brocadiales</taxon>
        <taxon>Candidatus Brocadiaceae</taxon>
        <taxon>Candidatus Kuenenia</taxon>
    </lineage>
</organism>
<dbReference type="InterPro" id="IPR047641">
    <property type="entry name" value="ABC_transpr_MalK/UgpC-like"/>
</dbReference>
<evidence type="ECO:0000313" key="8">
    <source>
        <dbReference type="Proteomes" id="UP000221734"/>
    </source>
</evidence>
<dbReference type="RefSeq" id="WP_099325075.1">
    <property type="nucleotide sequence ID" value="NZ_LT934425.1"/>
</dbReference>
<dbReference type="InterPro" id="IPR012340">
    <property type="entry name" value="NA-bd_OB-fold"/>
</dbReference>
<dbReference type="OrthoDB" id="9790614at2"/>
<keyword evidence="3" id="KW-0547">Nucleotide-binding</keyword>
<dbReference type="Gene3D" id="2.40.50.140">
    <property type="entry name" value="Nucleic acid-binding proteins"/>
    <property type="match status" value="1"/>
</dbReference>
<dbReference type="PANTHER" id="PTHR43875">
    <property type="entry name" value="MALTODEXTRIN IMPORT ATP-BINDING PROTEIN MSMX"/>
    <property type="match status" value="1"/>
</dbReference>
<dbReference type="PROSITE" id="PS00211">
    <property type="entry name" value="ABC_TRANSPORTER_1"/>
    <property type="match status" value="1"/>
</dbReference>
<evidence type="ECO:0000256" key="3">
    <source>
        <dbReference type="ARBA" id="ARBA00022741"/>
    </source>
</evidence>
<keyword evidence="6" id="KW-0472">Membrane</keyword>
<dbReference type="SUPFAM" id="SSF52540">
    <property type="entry name" value="P-loop containing nucleoside triphosphate hydrolases"/>
    <property type="match status" value="1"/>
</dbReference>
<keyword evidence="4 7" id="KW-0067">ATP-binding</keyword>
<dbReference type="InterPro" id="IPR017871">
    <property type="entry name" value="ABC_transporter-like_CS"/>
</dbReference>
<keyword evidence="2" id="KW-1003">Cell membrane</keyword>
<evidence type="ECO:0000256" key="6">
    <source>
        <dbReference type="ARBA" id="ARBA00023136"/>
    </source>
</evidence>
<sequence>MRIHLRNITKYYKHTAAVNCLNMEIQDGEFLVVLGSSGSGKTTTLNMIAGLETPSSGDIYFNDNLVNTVPPGKRDIALVFQNYALYPHMKIFDNIAFPLRIRKAKDLNENVENTARMLGINNLLQKYPKELSGGEKQRVALARALVRNPQVFLMDEPLSNLDARLRISARGELKKLQKQRNVTTVYVTHDQTEALTLGDRIAVMDKGHLQQIGTPYEIYNAPQNTFIAGFVGAPAMNFAEVRLITASSFALGETILESPVPPANTPQVILGIRPEKLQCVSPDFKNAIKSIVEHIEYLGHESVCHVRISPDILWSVKNTESTVSAGDLVGLAFSPDAVHWFDQSTGMRILDRSVNTMHT</sequence>
<keyword evidence="1" id="KW-0813">Transport</keyword>
<dbReference type="Gene3D" id="3.40.50.300">
    <property type="entry name" value="P-loop containing nucleotide triphosphate hydrolases"/>
    <property type="match status" value="1"/>
</dbReference>
<dbReference type="PROSITE" id="PS50893">
    <property type="entry name" value="ABC_TRANSPORTER_2"/>
    <property type="match status" value="1"/>
</dbReference>
<dbReference type="InterPro" id="IPR008995">
    <property type="entry name" value="Mo/tungstate-bd_C_term_dom"/>
</dbReference>
<dbReference type="SMART" id="SM00382">
    <property type="entry name" value="AAA"/>
    <property type="match status" value="1"/>
</dbReference>
<dbReference type="InterPro" id="IPR027417">
    <property type="entry name" value="P-loop_NTPase"/>
</dbReference>